<comment type="cofactor">
    <cofactor evidence="1">
        <name>FAD</name>
        <dbReference type="ChEBI" id="CHEBI:57692"/>
    </cofactor>
</comment>
<keyword evidence="3" id="KW-0274">FAD</keyword>
<dbReference type="InterPro" id="IPR050641">
    <property type="entry name" value="RIFMO-like"/>
</dbReference>
<dbReference type="RefSeq" id="WP_061000636.1">
    <property type="nucleotide sequence ID" value="NZ_LSKA01000101.1"/>
</dbReference>
<evidence type="ECO:0000256" key="3">
    <source>
        <dbReference type="ARBA" id="ARBA00022827"/>
    </source>
</evidence>
<comment type="caution">
    <text evidence="5">The sequence shown here is derived from an EMBL/GenBank/DDBJ whole genome shotgun (WGS) entry which is preliminary data.</text>
</comment>
<proteinExistence type="predicted"/>
<organism evidence="5 6">
    <name type="scientific">Mycolicibacterium mucogenicum</name>
    <name type="common">Mycobacterium mucogenicum</name>
    <dbReference type="NCBI Taxonomy" id="56689"/>
    <lineage>
        <taxon>Bacteria</taxon>
        <taxon>Bacillati</taxon>
        <taxon>Actinomycetota</taxon>
        <taxon>Actinomycetes</taxon>
        <taxon>Mycobacteriales</taxon>
        <taxon>Mycobacteriaceae</taxon>
        <taxon>Mycolicibacterium</taxon>
    </lineage>
</organism>
<protein>
    <submittedName>
        <fullName evidence="5">FAD-binding monooxygenase</fullName>
    </submittedName>
</protein>
<evidence type="ECO:0000313" key="5">
    <source>
        <dbReference type="EMBL" id="OBA89976.1"/>
    </source>
</evidence>
<dbReference type="InterPro" id="IPR036188">
    <property type="entry name" value="FAD/NAD-bd_sf"/>
</dbReference>
<keyword evidence="5" id="KW-0560">Oxidoreductase</keyword>
<dbReference type="GO" id="GO:0071949">
    <property type="term" value="F:FAD binding"/>
    <property type="evidence" value="ECO:0007669"/>
    <property type="project" value="InterPro"/>
</dbReference>
<keyword evidence="2" id="KW-0285">Flavoprotein</keyword>
<dbReference type="AlphaFoldDB" id="A0A1A0MY45"/>
<dbReference type="Gene3D" id="3.50.50.60">
    <property type="entry name" value="FAD/NAD(P)-binding domain"/>
    <property type="match status" value="1"/>
</dbReference>
<evidence type="ECO:0000256" key="1">
    <source>
        <dbReference type="ARBA" id="ARBA00001974"/>
    </source>
</evidence>
<dbReference type="Gene3D" id="3.40.30.120">
    <property type="match status" value="1"/>
</dbReference>
<evidence type="ECO:0000313" key="6">
    <source>
        <dbReference type="Proteomes" id="UP000093962"/>
    </source>
</evidence>
<accession>A0A1A0MY45</accession>
<dbReference type="PANTHER" id="PTHR43004:SF19">
    <property type="entry name" value="BINDING MONOOXYGENASE, PUTATIVE (JCVI)-RELATED"/>
    <property type="match status" value="1"/>
</dbReference>
<dbReference type="PRINTS" id="PR00420">
    <property type="entry name" value="RNGMNOXGNASE"/>
</dbReference>
<dbReference type="Gene3D" id="3.30.70.2450">
    <property type="match status" value="1"/>
</dbReference>
<dbReference type="PANTHER" id="PTHR43004">
    <property type="entry name" value="TRK SYSTEM POTASSIUM UPTAKE PROTEIN"/>
    <property type="match status" value="1"/>
</dbReference>
<name>A0A1A0MY45_MYCMU</name>
<dbReference type="Pfam" id="PF01494">
    <property type="entry name" value="FAD_binding_3"/>
    <property type="match status" value="1"/>
</dbReference>
<dbReference type="GO" id="GO:0016709">
    <property type="term" value="F:oxidoreductase activity, acting on paired donors, with incorporation or reduction of molecular oxygen, NAD(P)H as one donor, and incorporation of one atom of oxygen"/>
    <property type="evidence" value="ECO:0007669"/>
    <property type="project" value="UniProtKB-ARBA"/>
</dbReference>
<dbReference type="InterPro" id="IPR002938">
    <property type="entry name" value="FAD-bd"/>
</dbReference>
<evidence type="ECO:0000256" key="2">
    <source>
        <dbReference type="ARBA" id="ARBA00022630"/>
    </source>
</evidence>
<dbReference type="Pfam" id="PF21274">
    <property type="entry name" value="Rng_hyd_C"/>
    <property type="match status" value="1"/>
</dbReference>
<dbReference type="Proteomes" id="UP000093962">
    <property type="component" value="Unassembled WGS sequence"/>
</dbReference>
<feature type="domain" description="FAD-binding" evidence="4">
    <location>
        <begin position="3"/>
        <end position="348"/>
    </location>
</feature>
<gene>
    <name evidence="5" type="ORF">A5642_13770</name>
</gene>
<dbReference type="SUPFAM" id="SSF51905">
    <property type="entry name" value="FAD/NAD(P)-binding domain"/>
    <property type="match status" value="1"/>
</dbReference>
<sequence length="487" mass="52365">MTDTDVIIVGAGPTGLTLATELCLTGVKPLVLERLPDIREVAKAGGIGGQILNLLRYRELGDLLDDVAGPPVTAKLPFGGIHVDLTQLDESPMQVQRLPQPQLEALLQDYARGLGVEVRRGHEVVGLQQDDDAAHLDVQGPEGPYRITARYVVGCDGVRSRVRDLAGIGFPGIVYPEIHRMATVTWPPEITLREDGDYDVPGYGRLPWGYSQTEGGVFAIASSEPGWLGLYTSEAPDHDYDDDDPMTLDEFGASVRRVLGVDFPLGEPKRLTRFTYAARHTERYVAGRVLLAGDTAHQIPTGGVAVSAGMLDGVNLAWKLAATLQDWAPPGLLETYHSERHLAGERLLLHSQAQVALRRGHDPADEALRKVFSELVSDASALARVGAMIAASDVRYPMPGAQPHALAGTFAAHLPDDVVAALRAARPVFVGPSELCDVAAPWADRVNVIVSSQADALLIRPDAHIAWAGASNAGLREALAFWFGDLR</sequence>
<reference evidence="5 6" key="1">
    <citation type="submission" date="2016-06" db="EMBL/GenBank/DDBJ databases">
        <authorList>
            <person name="Kjaerup R.B."/>
            <person name="Dalgaard T.S."/>
            <person name="Juul-Madsen H.R."/>
        </authorList>
    </citation>
    <scope>NUCLEOTIDE SEQUENCE [LARGE SCALE GENOMIC DNA]</scope>
    <source>
        <strain evidence="5 6">1199456.5</strain>
    </source>
</reference>
<dbReference type="EMBL" id="LZSF01000064">
    <property type="protein sequence ID" value="OBA89976.1"/>
    <property type="molecule type" value="Genomic_DNA"/>
</dbReference>
<keyword evidence="5" id="KW-0503">Monooxygenase</keyword>
<evidence type="ECO:0000259" key="4">
    <source>
        <dbReference type="Pfam" id="PF01494"/>
    </source>
</evidence>